<dbReference type="GO" id="GO:0043130">
    <property type="term" value="F:ubiquitin binding"/>
    <property type="evidence" value="ECO:0007669"/>
    <property type="project" value="InterPro"/>
</dbReference>
<dbReference type="AlphaFoldDB" id="G8JWJ6"/>
<dbReference type="RefSeq" id="XP_003648028.1">
    <property type="nucleotide sequence ID" value="XM_003647980.1"/>
</dbReference>
<dbReference type="eggNOG" id="ENOG502S5VY">
    <property type="taxonomic scope" value="Eukaryota"/>
</dbReference>
<dbReference type="OrthoDB" id="4065295at2759"/>
<dbReference type="OMA" id="PWYEECD"/>
<keyword evidence="3" id="KW-1185">Reference proteome</keyword>
<protein>
    <recommendedName>
        <fullName evidence="1">Multivesicular body sorting factor 12 domain-containing protein</fullName>
    </recommendedName>
</protein>
<dbReference type="GeneID" id="11472647"/>
<dbReference type="STRING" id="931890.G8JWJ6"/>
<dbReference type="Proteomes" id="UP000006790">
    <property type="component" value="Chromosome 7"/>
</dbReference>
<feature type="domain" description="Multivesicular body sorting factor 12" evidence="1">
    <location>
        <begin position="2"/>
        <end position="90"/>
    </location>
</feature>
<dbReference type="KEGG" id="erc:Ecym_7385"/>
<evidence type="ECO:0000313" key="3">
    <source>
        <dbReference type="Proteomes" id="UP000006790"/>
    </source>
</evidence>
<dbReference type="Pfam" id="PF09452">
    <property type="entry name" value="Mvb12"/>
    <property type="match status" value="1"/>
</dbReference>
<reference evidence="3" key="1">
    <citation type="journal article" date="2012" name="G3 (Bethesda)">
        <title>Pichia sorbitophila, an interspecies yeast hybrid reveals early steps of genome resolution following polyploidization.</title>
        <authorList>
            <person name="Leh Louis V."/>
            <person name="Despons L."/>
            <person name="Friedrich A."/>
            <person name="Martin T."/>
            <person name="Durrens P."/>
            <person name="Casaregola S."/>
            <person name="Neuveglise C."/>
            <person name="Fairhead C."/>
            <person name="Marck C."/>
            <person name="Cruz J.A."/>
            <person name="Straub M.L."/>
            <person name="Kugler V."/>
            <person name="Sacerdot C."/>
            <person name="Uzunov Z."/>
            <person name="Thierry A."/>
            <person name="Weiss S."/>
            <person name="Bleykasten C."/>
            <person name="De Montigny J."/>
            <person name="Jacques N."/>
            <person name="Jung P."/>
            <person name="Lemaire M."/>
            <person name="Mallet S."/>
            <person name="Morel G."/>
            <person name="Richard G.F."/>
            <person name="Sarkar A."/>
            <person name="Savel G."/>
            <person name="Schacherer J."/>
            <person name="Seret M.L."/>
            <person name="Talla E."/>
            <person name="Samson G."/>
            <person name="Jubin C."/>
            <person name="Poulain J."/>
            <person name="Vacherie B."/>
            <person name="Barbe V."/>
            <person name="Pelletier E."/>
            <person name="Sherman D.J."/>
            <person name="Westhof E."/>
            <person name="Weissenbach J."/>
            <person name="Baret P.V."/>
            <person name="Wincker P."/>
            <person name="Gaillardin C."/>
            <person name="Dujon B."/>
            <person name="Souciet J.L."/>
        </authorList>
    </citation>
    <scope>NUCLEOTIDE SEQUENCE [LARGE SCALE GENOMIC DNA]</scope>
    <source>
        <strain evidence="3">CBS 270.75 / DBVPG 7215 / KCTC 17166 / NRRL Y-17582</strain>
    </source>
</reference>
<dbReference type="GO" id="GO:0000813">
    <property type="term" value="C:ESCRT I complex"/>
    <property type="evidence" value="ECO:0007669"/>
    <property type="project" value="InterPro"/>
</dbReference>
<dbReference type="FunCoup" id="G8JWJ6">
    <property type="interactions" value="82"/>
</dbReference>
<gene>
    <name evidence="2" type="ordered locus">Ecym_7385</name>
</gene>
<dbReference type="InterPro" id="IPR019014">
    <property type="entry name" value="Mvb12"/>
</dbReference>
<evidence type="ECO:0000313" key="2">
    <source>
        <dbReference type="EMBL" id="AET41211.1"/>
    </source>
</evidence>
<dbReference type="HOGENOM" id="CLU_154027_0_0_1"/>
<evidence type="ECO:0000259" key="1">
    <source>
        <dbReference type="Pfam" id="PF09452"/>
    </source>
</evidence>
<name>G8JWJ6_ERECY</name>
<dbReference type="EMBL" id="CP002503">
    <property type="protein sequence ID" value="AET41211.1"/>
    <property type="molecule type" value="Genomic_DNA"/>
</dbReference>
<organism evidence="2 3">
    <name type="scientific">Eremothecium cymbalariae (strain CBS 270.75 / DBVPG 7215 / KCTC 17166 / NRRL Y-17582)</name>
    <name type="common">Yeast</name>
    <dbReference type="NCBI Taxonomy" id="931890"/>
    <lineage>
        <taxon>Eukaryota</taxon>
        <taxon>Fungi</taxon>
        <taxon>Dikarya</taxon>
        <taxon>Ascomycota</taxon>
        <taxon>Saccharomycotina</taxon>
        <taxon>Saccharomycetes</taxon>
        <taxon>Saccharomycetales</taxon>
        <taxon>Saccharomycetaceae</taxon>
        <taxon>Eremothecium</taxon>
    </lineage>
</organism>
<dbReference type="GO" id="GO:0032509">
    <property type="term" value="P:endosome transport via multivesicular body sorting pathway"/>
    <property type="evidence" value="ECO:0007669"/>
    <property type="project" value="InterPro"/>
</dbReference>
<proteinExistence type="predicted"/>
<dbReference type="Gene3D" id="6.10.250.1830">
    <property type="match status" value="1"/>
</dbReference>
<dbReference type="InParanoid" id="G8JWJ6"/>
<accession>G8JWJ6</accession>
<sequence length="95" mass="10907">MLRNIPLYNTLGYEMPKKRPELKLPNLGLPRSTTTAEHLQAWSDECDQIIGSMESLEEQSKEWDLWYDQMFLQKQPPGISDAGILSPKKKLNSST</sequence>